<keyword evidence="7 9" id="KW-0371">Homeobox</keyword>
<evidence type="ECO:0000256" key="2">
    <source>
        <dbReference type="ARBA" id="ARBA00022723"/>
    </source>
</evidence>
<dbReference type="GO" id="GO:0000977">
    <property type="term" value="F:RNA polymerase II transcription regulatory region sequence-specific DNA binding"/>
    <property type="evidence" value="ECO:0007669"/>
    <property type="project" value="TreeGrafter"/>
</dbReference>
<dbReference type="PANTHER" id="PTHR24208:SF121">
    <property type="entry name" value="LIM_HOMEOBOX PROTEIN LHX6"/>
    <property type="match status" value="1"/>
</dbReference>
<dbReference type="InterPro" id="IPR001356">
    <property type="entry name" value="HD"/>
</dbReference>
<evidence type="ECO:0000259" key="12">
    <source>
        <dbReference type="PROSITE" id="PS50023"/>
    </source>
</evidence>
<dbReference type="Pfam" id="PF00412">
    <property type="entry name" value="LIM"/>
    <property type="match status" value="2"/>
</dbReference>
<dbReference type="Gene3D" id="1.10.10.60">
    <property type="entry name" value="Homeodomain-like"/>
    <property type="match status" value="1"/>
</dbReference>
<dbReference type="GO" id="GO:0046872">
    <property type="term" value="F:metal ion binding"/>
    <property type="evidence" value="ECO:0007669"/>
    <property type="project" value="UniProtKB-KW"/>
</dbReference>
<dbReference type="Proteomes" id="UP000694580">
    <property type="component" value="Chromosome 1"/>
</dbReference>
<keyword evidence="8 9" id="KW-0539">Nucleus</keyword>
<dbReference type="AlphaFoldDB" id="A0A8C4FKM5"/>
<dbReference type="Ensembl" id="ENSDCDT00010000700.1">
    <property type="protein sequence ID" value="ENSDCDP00010000671.1"/>
    <property type="gene ID" value="ENSDCDG00010000363.1"/>
</dbReference>
<evidence type="ECO:0000256" key="7">
    <source>
        <dbReference type="ARBA" id="ARBA00023155"/>
    </source>
</evidence>
<evidence type="ECO:0000256" key="3">
    <source>
        <dbReference type="ARBA" id="ARBA00022737"/>
    </source>
</evidence>
<sequence length="353" mass="39517">RSSPPSSAPTRNTCTSCGAEISDRYLLQVNNLYWHVKCLKCSVCRTPLRQHSSCYVKNAAVFCKTDYISTFGTKCSRCGHQIVAGDWVRRARTNTYHLSCFSCSSCQRQLSTGEQFGLLRDRVLCRTHYGAVLESLGRAAESGRQVAIEAVLPPENRPKAIKRARTSFTADQLQVMQTQFTRDNNPDGPTLQRLADLTGLSRRVIQVWFQNCRARHKKHPGLQYATLQSMTRSRLPVPGPDEQWLSPGRTHIGPLQGFTDSKSESSQQKMINVPNVITSYLHLCRSSVPSPGTNESYNLQLGLAFWQTLTVCCDTGNSLARNMTTLMATDNRNRNDAGCLCCHQTDNAKSYWP</sequence>
<dbReference type="PROSITE" id="PS50023">
    <property type="entry name" value="LIM_DOMAIN_2"/>
    <property type="match status" value="2"/>
</dbReference>
<dbReference type="Pfam" id="PF00046">
    <property type="entry name" value="Homeodomain"/>
    <property type="match status" value="1"/>
</dbReference>
<keyword evidence="16" id="KW-1185">Reference proteome</keyword>
<feature type="DNA-binding region" description="Homeobox" evidence="9">
    <location>
        <begin position="161"/>
        <end position="220"/>
    </location>
</feature>
<dbReference type="PANTHER" id="PTHR24208">
    <property type="entry name" value="LIM/HOMEOBOX PROTEIN LHX"/>
    <property type="match status" value="1"/>
</dbReference>
<keyword evidence="5 10" id="KW-0440">LIM domain</keyword>
<evidence type="ECO:0000256" key="4">
    <source>
        <dbReference type="ARBA" id="ARBA00022833"/>
    </source>
</evidence>
<dbReference type="Gene3D" id="2.10.110.10">
    <property type="entry name" value="Cysteine Rich Protein"/>
    <property type="match status" value="2"/>
</dbReference>
<dbReference type="GO" id="GO:0000981">
    <property type="term" value="F:DNA-binding transcription factor activity, RNA polymerase II-specific"/>
    <property type="evidence" value="ECO:0007669"/>
    <property type="project" value="InterPro"/>
</dbReference>
<protein>
    <submittedName>
        <fullName evidence="14">LIM homeobox 6b</fullName>
    </submittedName>
</protein>
<evidence type="ECO:0000313" key="14">
    <source>
        <dbReference type="Ensembl" id="ENSDCDP00010000572.1"/>
    </source>
</evidence>
<evidence type="ECO:0000313" key="16">
    <source>
        <dbReference type="Proteomes" id="UP000694580"/>
    </source>
</evidence>
<evidence type="ECO:0000256" key="8">
    <source>
        <dbReference type="ARBA" id="ARBA00023242"/>
    </source>
</evidence>
<accession>A0A8C4FKM5</accession>
<dbReference type="InterPro" id="IPR017970">
    <property type="entry name" value="Homeobox_CS"/>
</dbReference>
<evidence type="ECO:0000256" key="11">
    <source>
        <dbReference type="RuleBase" id="RU000682"/>
    </source>
</evidence>
<gene>
    <name evidence="14" type="primary">LOC114798202</name>
    <name evidence="15" type="synonym">LOC114798376</name>
</gene>
<evidence type="ECO:0000256" key="5">
    <source>
        <dbReference type="ARBA" id="ARBA00023038"/>
    </source>
</evidence>
<evidence type="ECO:0000313" key="15">
    <source>
        <dbReference type="Ensembl" id="ENSDCDP00010000671.1"/>
    </source>
</evidence>
<feature type="domain" description="LIM zinc-binding" evidence="12">
    <location>
        <begin position="74"/>
        <end position="135"/>
    </location>
</feature>
<dbReference type="GO" id="GO:0005634">
    <property type="term" value="C:nucleus"/>
    <property type="evidence" value="ECO:0007669"/>
    <property type="project" value="UniProtKB-SubCell"/>
</dbReference>
<evidence type="ECO:0000256" key="6">
    <source>
        <dbReference type="ARBA" id="ARBA00023125"/>
    </source>
</evidence>
<evidence type="ECO:0000256" key="10">
    <source>
        <dbReference type="PROSITE-ProRule" id="PRU00125"/>
    </source>
</evidence>
<dbReference type="SUPFAM" id="SSF57716">
    <property type="entry name" value="Glucocorticoid receptor-like (DNA-binding domain)"/>
    <property type="match status" value="2"/>
</dbReference>
<reference evidence="14" key="2">
    <citation type="submission" date="2025-05" db="UniProtKB">
        <authorList>
            <consortium name="Ensembl"/>
        </authorList>
    </citation>
    <scope>IDENTIFICATION</scope>
</reference>
<dbReference type="PROSITE" id="PS00027">
    <property type="entry name" value="HOMEOBOX_1"/>
    <property type="match status" value="1"/>
</dbReference>
<dbReference type="InterPro" id="IPR009057">
    <property type="entry name" value="Homeodomain-like_sf"/>
</dbReference>
<dbReference type="SMART" id="SM00389">
    <property type="entry name" value="HOX"/>
    <property type="match status" value="1"/>
</dbReference>
<dbReference type="FunFam" id="1.10.10.60:FF:000050">
    <property type="entry name" value="LIM homeobox 6"/>
    <property type="match status" value="1"/>
</dbReference>
<dbReference type="PROSITE" id="PS50071">
    <property type="entry name" value="HOMEOBOX_2"/>
    <property type="match status" value="1"/>
</dbReference>
<evidence type="ECO:0000256" key="1">
    <source>
        <dbReference type="ARBA" id="ARBA00004123"/>
    </source>
</evidence>
<dbReference type="GO" id="GO:0021884">
    <property type="term" value="P:forebrain neuron development"/>
    <property type="evidence" value="ECO:0007669"/>
    <property type="project" value="TreeGrafter"/>
</dbReference>
<comment type="subcellular location">
    <subcellularLocation>
        <location evidence="1 9 11">Nucleus</location>
    </subcellularLocation>
</comment>
<keyword evidence="2 10" id="KW-0479">Metal-binding</keyword>
<dbReference type="Ensembl" id="ENSDCDT00010000597.1">
    <property type="protein sequence ID" value="ENSDCDP00010000572.1"/>
    <property type="gene ID" value="ENSDCDG00010000308.1"/>
</dbReference>
<name>A0A8C4FKM5_9TELE</name>
<feature type="domain" description="Homeobox" evidence="13">
    <location>
        <begin position="159"/>
        <end position="219"/>
    </location>
</feature>
<organism evidence="14 16">
    <name type="scientific">Denticeps clupeoides</name>
    <name type="common">denticle herring</name>
    <dbReference type="NCBI Taxonomy" id="299321"/>
    <lineage>
        <taxon>Eukaryota</taxon>
        <taxon>Metazoa</taxon>
        <taxon>Chordata</taxon>
        <taxon>Craniata</taxon>
        <taxon>Vertebrata</taxon>
        <taxon>Euteleostomi</taxon>
        <taxon>Actinopterygii</taxon>
        <taxon>Neopterygii</taxon>
        <taxon>Teleostei</taxon>
        <taxon>Clupei</taxon>
        <taxon>Clupeiformes</taxon>
        <taxon>Denticipitoidei</taxon>
        <taxon>Denticipitidae</taxon>
        <taxon>Denticeps</taxon>
    </lineage>
</organism>
<dbReference type="FunFam" id="2.10.110.10:FF:000031">
    <property type="entry name" value="LIM homeobox 6, isoform CRA_b"/>
    <property type="match status" value="1"/>
</dbReference>
<dbReference type="InterPro" id="IPR001781">
    <property type="entry name" value="Znf_LIM"/>
</dbReference>
<keyword evidence="6 9" id="KW-0238">DNA-binding</keyword>
<keyword evidence="4 10" id="KW-0862">Zinc</keyword>
<proteinExistence type="predicted"/>
<keyword evidence="3" id="KW-0677">Repeat</keyword>
<evidence type="ECO:0000259" key="13">
    <source>
        <dbReference type="PROSITE" id="PS50071"/>
    </source>
</evidence>
<dbReference type="SMART" id="SM00132">
    <property type="entry name" value="LIM"/>
    <property type="match status" value="2"/>
</dbReference>
<reference evidence="14 16" key="1">
    <citation type="submission" date="2020-06" db="EMBL/GenBank/DDBJ databases">
        <authorList>
            <consortium name="Wellcome Sanger Institute Data Sharing"/>
        </authorList>
    </citation>
    <scope>NUCLEOTIDE SEQUENCE [LARGE SCALE GENOMIC DNA]</scope>
</reference>
<evidence type="ECO:0000256" key="9">
    <source>
        <dbReference type="PROSITE-ProRule" id="PRU00108"/>
    </source>
</evidence>
<dbReference type="SUPFAM" id="SSF46689">
    <property type="entry name" value="Homeodomain-like"/>
    <property type="match status" value="1"/>
</dbReference>
<dbReference type="CDD" id="cd00086">
    <property type="entry name" value="homeodomain"/>
    <property type="match status" value="1"/>
</dbReference>
<feature type="domain" description="LIM zinc-binding" evidence="12">
    <location>
        <begin position="12"/>
        <end position="73"/>
    </location>
</feature>
<dbReference type="InterPro" id="IPR050453">
    <property type="entry name" value="LIM_Homeobox_TF"/>
</dbReference>
<dbReference type="PROSITE" id="PS00478">
    <property type="entry name" value="LIM_DOMAIN_1"/>
    <property type="match status" value="2"/>
</dbReference>
<dbReference type="GeneTree" id="ENSGT00940000156868"/>